<protein>
    <submittedName>
        <fullName evidence="2">Uncharacterized protein</fullName>
    </submittedName>
</protein>
<evidence type="ECO:0000313" key="3">
    <source>
        <dbReference type="Proteomes" id="UP000198521"/>
    </source>
</evidence>
<accession>A0A1H7FWY1</accession>
<evidence type="ECO:0000256" key="1">
    <source>
        <dbReference type="SAM" id="SignalP"/>
    </source>
</evidence>
<dbReference type="AlphaFoldDB" id="A0A1H7FWY1"/>
<feature type="signal peptide" evidence="1">
    <location>
        <begin position="1"/>
        <end position="23"/>
    </location>
</feature>
<reference evidence="3" key="1">
    <citation type="submission" date="2016-10" db="EMBL/GenBank/DDBJ databases">
        <authorList>
            <person name="Varghese N."/>
            <person name="Submissions S."/>
        </authorList>
    </citation>
    <scope>NUCLEOTIDE SEQUENCE [LARGE SCALE GENOMIC DNA]</scope>
    <source>
        <strain evidence="3">DSM 25232 / NCIMB 14723 / 92V</strain>
    </source>
</reference>
<dbReference type="EMBL" id="FOAB01000001">
    <property type="protein sequence ID" value="SEK30596.1"/>
    <property type="molecule type" value="Genomic_DNA"/>
</dbReference>
<dbReference type="OrthoDB" id="1425248at2"/>
<keyword evidence="1" id="KW-0732">Signal</keyword>
<feature type="chain" id="PRO_5011525298" evidence="1">
    <location>
        <begin position="24"/>
        <end position="226"/>
    </location>
</feature>
<dbReference type="Proteomes" id="UP000198521">
    <property type="component" value="Unassembled WGS sequence"/>
</dbReference>
<organism evidence="2 3">
    <name type="scientific">Aquimarina amphilecti</name>
    <dbReference type="NCBI Taxonomy" id="1038014"/>
    <lineage>
        <taxon>Bacteria</taxon>
        <taxon>Pseudomonadati</taxon>
        <taxon>Bacteroidota</taxon>
        <taxon>Flavobacteriia</taxon>
        <taxon>Flavobacteriales</taxon>
        <taxon>Flavobacteriaceae</taxon>
        <taxon>Aquimarina</taxon>
    </lineage>
</organism>
<name>A0A1H7FWY1_AQUAM</name>
<sequence length="226" mass="24309">MKKRVPKILLVLLLISVFTVGCSSDDGDAGSGSSFDFFIVADLDGVGFDAGVNEGSTTIPTYTLASGGIDIIGNSNCVYSYDAGFTAINDAVLPSSYFNFNAFYDGSCGSDAELAVFKELFVVGNESYIDNTSFGKGIEYVYVLNGEDYSTKYGDQTGSGFRITSIELQQELIAGDLYKFFHVAEGVFNCKVYNSSDPSDMLEITNGRFKVVIFAKNDGFLDAIGN</sequence>
<evidence type="ECO:0000313" key="2">
    <source>
        <dbReference type="EMBL" id="SEK30596.1"/>
    </source>
</evidence>
<gene>
    <name evidence="2" type="ORF">SAMN04487910_0209</name>
</gene>
<keyword evidence="3" id="KW-1185">Reference proteome</keyword>
<dbReference type="PROSITE" id="PS51257">
    <property type="entry name" value="PROKAR_LIPOPROTEIN"/>
    <property type="match status" value="1"/>
</dbReference>
<dbReference type="RefSeq" id="WP_091404298.1">
    <property type="nucleotide sequence ID" value="NZ_FOAB01000001.1"/>
</dbReference>
<proteinExistence type="predicted"/>